<dbReference type="PROSITE" id="PS00108">
    <property type="entry name" value="PROTEIN_KINASE_ST"/>
    <property type="match status" value="1"/>
</dbReference>
<dbReference type="Pfam" id="PF16797">
    <property type="entry name" value="Fungal_KA1"/>
    <property type="match status" value="1"/>
</dbReference>
<dbReference type="OrthoDB" id="504170at2759"/>
<dbReference type="SUPFAM" id="SSF56112">
    <property type="entry name" value="Protein kinase-like (PK-like)"/>
    <property type="match status" value="1"/>
</dbReference>
<dbReference type="GO" id="GO:0032161">
    <property type="term" value="C:cleavage apparatus septin structure"/>
    <property type="evidence" value="ECO:0007669"/>
    <property type="project" value="UniProtKB-ARBA"/>
</dbReference>
<evidence type="ECO:0000313" key="17">
    <source>
        <dbReference type="Proteomes" id="UP000750334"/>
    </source>
</evidence>
<evidence type="ECO:0000256" key="2">
    <source>
        <dbReference type="ARBA" id="ARBA00010791"/>
    </source>
</evidence>
<organism evidence="16 17">
    <name type="scientific">Maudiozyma exigua</name>
    <name type="common">Yeast</name>
    <name type="synonym">Kazachstania exigua</name>
    <dbReference type="NCBI Taxonomy" id="34358"/>
    <lineage>
        <taxon>Eukaryota</taxon>
        <taxon>Fungi</taxon>
        <taxon>Dikarya</taxon>
        <taxon>Ascomycota</taxon>
        <taxon>Saccharomycotina</taxon>
        <taxon>Saccharomycetes</taxon>
        <taxon>Saccharomycetales</taxon>
        <taxon>Saccharomycetaceae</taxon>
        <taxon>Maudiozyma</taxon>
    </lineage>
</organism>
<keyword evidence="6" id="KW-0808">Transferase</keyword>
<dbReference type="PANTHER" id="PTHR24346">
    <property type="entry name" value="MAP/MICROTUBULE AFFINITY-REGULATING KINASE"/>
    <property type="match status" value="1"/>
</dbReference>
<dbReference type="Proteomes" id="UP000750334">
    <property type="component" value="Unassembled WGS sequence"/>
</dbReference>
<feature type="compositionally biased region" description="Basic and acidic residues" evidence="14">
    <location>
        <begin position="973"/>
        <end position="992"/>
    </location>
</feature>
<evidence type="ECO:0000256" key="4">
    <source>
        <dbReference type="ARBA" id="ARBA00022527"/>
    </source>
</evidence>
<feature type="region of interest" description="Disordered" evidence="14">
    <location>
        <begin position="860"/>
        <end position="889"/>
    </location>
</feature>
<keyword evidence="9 12" id="KW-0067">ATP-binding</keyword>
<keyword evidence="5" id="KW-0597">Phosphoprotein</keyword>
<feature type="domain" description="Protein kinase" evidence="15">
    <location>
        <begin position="17"/>
        <end position="294"/>
    </location>
</feature>
<dbReference type="GO" id="GO:0005940">
    <property type="term" value="C:septin ring"/>
    <property type="evidence" value="ECO:0007669"/>
    <property type="project" value="UniProtKB-ARBA"/>
</dbReference>
<feature type="coiled-coil region" evidence="13">
    <location>
        <begin position="566"/>
        <end position="636"/>
    </location>
</feature>
<comment type="subcellular location">
    <subcellularLocation>
        <location evidence="1">Bud neck</location>
    </subcellularLocation>
</comment>
<evidence type="ECO:0000256" key="13">
    <source>
        <dbReference type="SAM" id="Coils"/>
    </source>
</evidence>
<keyword evidence="13" id="KW-0175">Coiled coil</keyword>
<keyword evidence="7 12" id="KW-0547">Nucleotide-binding</keyword>
<keyword evidence="4" id="KW-0723">Serine/threonine-protein kinase</keyword>
<dbReference type="EC" id="2.7.11.1" evidence="3"/>
<evidence type="ECO:0000256" key="3">
    <source>
        <dbReference type="ARBA" id="ARBA00012513"/>
    </source>
</evidence>
<evidence type="ECO:0000256" key="6">
    <source>
        <dbReference type="ARBA" id="ARBA00022679"/>
    </source>
</evidence>
<comment type="catalytic activity">
    <reaction evidence="10">
        <text>L-threonyl-[protein] + ATP = O-phospho-L-threonyl-[protein] + ADP + H(+)</text>
        <dbReference type="Rhea" id="RHEA:46608"/>
        <dbReference type="Rhea" id="RHEA-COMP:11060"/>
        <dbReference type="Rhea" id="RHEA-COMP:11605"/>
        <dbReference type="ChEBI" id="CHEBI:15378"/>
        <dbReference type="ChEBI" id="CHEBI:30013"/>
        <dbReference type="ChEBI" id="CHEBI:30616"/>
        <dbReference type="ChEBI" id="CHEBI:61977"/>
        <dbReference type="ChEBI" id="CHEBI:456216"/>
        <dbReference type="EC" id="2.7.11.1"/>
    </reaction>
</comment>
<dbReference type="SMART" id="SM00220">
    <property type="entry name" value="S_TKc"/>
    <property type="match status" value="1"/>
</dbReference>
<gene>
    <name evidence="16" type="ORF">C6P45_003588</name>
</gene>
<protein>
    <recommendedName>
        <fullName evidence="3">non-specific serine/threonine protein kinase</fullName>
        <ecNumber evidence="3">2.7.11.1</ecNumber>
    </recommendedName>
</protein>
<dbReference type="FunFam" id="1.10.510.10:FF:000394">
    <property type="entry name" value="Serine/threonine-protein kinase HSL1"/>
    <property type="match status" value="1"/>
</dbReference>
<dbReference type="GO" id="GO:0005524">
    <property type="term" value="F:ATP binding"/>
    <property type="evidence" value="ECO:0007669"/>
    <property type="project" value="UniProtKB-UniRule"/>
</dbReference>
<keyword evidence="8" id="KW-0418">Kinase</keyword>
<dbReference type="AlphaFoldDB" id="A0A9P6WDT2"/>
<feature type="compositionally biased region" description="Basic and acidic residues" evidence="14">
    <location>
        <begin position="870"/>
        <end position="883"/>
    </location>
</feature>
<evidence type="ECO:0000256" key="5">
    <source>
        <dbReference type="ARBA" id="ARBA00022553"/>
    </source>
</evidence>
<comment type="caution">
    <text evidence="16">The sequence shown here is derived from an EMBL/GenBank/DDBJ whole genome shotgun (WGS) entry which is preliminary data.</text>
</comment>
<evidence type="ECO:0000256" key="12">
    <source>
        <dbReference type="PROSITE-ProRule" id="PRU10141"/>
    </source>
</evidence>
<dbReference type="PROSITE" id="PS00107">
    <property type="entry name" value="PROTEIN_KINASE_ATP"/>
    <property type="match status" value="1"/>
</dbReference>
<dbReference type="GO" id="GO:0000399">
    <property type="term" value="C:cellular bud neck septin structure"/>
    <property type="evidence" value="ECO:0007669"/>
    <property type="project" value="UniProtKB-ARBA"/>
</dbReference>
<evidence type="ECO:0000313" key="16">
    <source>
        <dbReference type="EMBL" id="KAG0669598.1"/>
    </source>
</evidence>
<comment type="catalytic activity">
    <reaction evidence="11">
        <text>L-seryl-[protein] + ATP = O-phospho-L-seryl-[protein] + ADP + H(+)</text>
        <dbReference type="Rhea" id="RHEA:17989"/>
        <dbReference type="Rhea" id="RHEA-COMP:9863"/>
        <dbReference type="Rhea" id="RHEA-COMP:11604"/>
        <dbReference type="ChEBI" id="CHEBI:15378"/>
        <dbReference type="ChEBI" id="CHEBI:29999"/>
        <dbReference type="ChEBI" id="CHEBI:30616"/>
        <dbReference type="ChEBI" id="CHEBI:83421"/>
        <dbReference type="ChEBI" id="CHEBI:456216"/>
        <dbReference type="EC" id="2.7.11.1"/>
    </reaction>
</comment>
<dbReference type="InterPro" id="IPR043024">
    <property type="entry name" value="KA1_sf_fungal"/>
</dbReference>
<keyword evidence="17" id="KW-1185">Reference proteome</keyword>
<dbReference type="Gene3D" id="3.30.310.220">
    <property type="entry name" value="Fungal kinase associated-1 domain"/>
    <property type="match status" value="1"/>
</dbReference>
<dbReference type="InterPro" id="IPR000719">
    <property type="entry name" value="Prot_kinase_dom"/>
</dbReference>
<accession>A0A9P6WDT2</accession>
<dbReference type="InterPro" id="IPR011009">
    <property type="entry name" value="Kinase-like_dom_sf"/>
</dbReference>
<dbReference type="PANTHER" id="PTHR24346:SF82">
    <property type="entry name" value="KP78A-RELATED"/>
    <property type="match status" value="1"/>
</dbReference>
<name>A0A9P6WDT2_MAUEX</name>
<evidence type="ECO:0000259" key="15">
    <source>
        <dbReference type="PROSITE" id="PS50011"/>
    </source>
</evidence>
<evidence type="ECO:0000256" key="14">
    <source>
        <dbReference type="SAM" id="MobiDB-lite"/>
    </source>
</evidence>
<dbReference type="GO" id="GO:0044879">
    <property type="term" value="P:mitotic morphogenesis checkpoint signaling"/>
    <property type="evidence" value="ECO:0007669"/>
    <property type="project" value="UniProtKB-ARBA"/>
</dbReference>
<comment type="similarity">
    <text evidence="2">Belongs to the protein kinase superfamily. CAMK Ser/Thr protein kinase family. NIM1 subfamily.</text>
</comment>
<dbReference type="InterPro" id="IPR008271">
    <property type="entry name" value="Ser/Thr_kinase_AS"/>
</dbReference>
<feature type="binding site" evidence="12">
    <location>
        <position position="46"/>
    </location>
    <ligand>
        <name>ATP</name>
        <dbReference type="ChEBI" id="CHEBI:30616"/>
    </ligand>
</feature>
<evidence type="ECO:0000256" key="10">
    <source>
        <dbReference type="ARBA" id="ARBA00047899"/>
    </source>
</evidence>
<evidence type="ECO:0000256" key="9">
    <source>
        <dbReference type="ARBA" id="ARBA00022840"/>
    </source>
</evidence>
<dbReference type="GO" id="GO:0004674">
    <property type="term" value="F:protein serine/threonine kinase activity"/>
    <property type="evidence" value="ECO:0007669"/>
    <property type="project" value="UniProtKB-KW"/>
</dbReference>
<dbReference type="PROSITE" id="PS50011">
    <property type="entry name" value="PROTEIN_KINASE_DOM"/>
    <property type="match status" value="1"/>
</dbReference>
<dbReference type="Gene3D" id="1.10.510.10">
    <property type="entry name" value="Transferase(Phosphotransferase) domain 1"/>
    <property type="match status" value="1"/>
</dbReference>
<dbReference type="Pfam" id="PF00069">
    <property type="entry name" value="Pkinase"/>
    <property type="match status" value="1"/>
</dbReference>
<dbReference type="InterPro" id="IPR017441">
    <property type="entry name" value="Protein_kinase_ATP_BS"/>
</dbReference>
<evidence type="ECO:0000256" key="8">
    <source>
        <dbReference type="ARBA" id="ARBA00022777"/>
    </source>
</evidence>
<evidence type="ECO:0000256" key="1">
    <source>
        <dbReference type="ARBA" id="ARBA00004266"/>
    </source>
</evidence>
<feature type="region of interest" description="Disordered" evidence="14">
    <location>
        <begin position="932"/>
        <end position="1027"/>
    </location>
</feature>
<dbReference type="InterPro" id="IPR031850">
    <property type="entry name" value="Fungal_KA1_dom"/>
</dbReference>
<evidence type="ECO:0000256" key="11">
    <source>
        <dbReference type="ARBA" id="ARBA00048679"/>
    </source>
</evidence>
<feature type="region of interest" description="Disordered" evidence="14">
    <location>
        <begin position="833"/>
        <end position="852"/>
    </location>
</feature>
<dbReference type="EMBL" id="PUHR01000038">
    <property type="protein sequence ID" value="KAG0669598.1"/>
    <property type="molecule type" value="Genomic_DNA"/>
</dbReference>
<evidence type="ECO:0000256" key="7">
    <source>
        <dbReference type="ARBA" id="ARBA00022741"/>
    </source>
</evidence>
<reference evidence="16 17" key="1">
    <citation type="submission" date="2020-11" db="EMBL/GenBank/DDBJ databases">
        <title>Kefir isolates.</title>
        <authorList>
            <person name="Marcisauskas S."/>
            <person name="Kim Y."/>
            <person name="Blasche S."/>
        </authorList>
    </citation>
    <scope>NUCLEOTIDE SEQUENCE [LARGE SCALE GENOMIC DNA]</scope>
    <source>
        <strain evidence="16 17">OG2</strain>
    </source>
</reference>
<proteinExistence type="inferred from homology"/>
<dbReference type="CDD" id="cd12194">
    <property type="entry name" value="Kcc4p_like_C"/>
    <property type="match status" value="1"/>
</dbReference>
<sequence length="1143" mass="128828">MIANSVPSIKGDQIGPWKLGETLGLGSTGKVHLAYNKTTNQHAAIKIISKSVFNNATSTIQNSSAIATSSASQHTPDELPYGIEREIIIMKLLNHPNVLRLYDVWETNANLYMVLEYAEKGELFNLLVERGPLPENEAISFFRQIIIGISYCHALGIVHRDLKPENLLLDHKYNIKIADFGMAALETEDKLLETSCGSPHYAAPEIVSGIPYHGFASDIWSCGIILFALLTGRLPFDEDDGNIRNLLLKVQAGQFELPDDDECSKEAQDLISKILVVDPTKRIKARDILKHPLLQKYPNIKDSKSIRNLPREDTYLNPLVDNSGNTIIDQSILQNLVVLWPGRDSREISKKLRENGANAEKTLYALLSRFKRDTEQEIIKNEHLKKRQSITNNHSPKKLHPNNMVTPNKKNRISMISVASSHKRPVSYNRLSSVVHNTPTGSNHSSTPRTNSANRLSMNKRISMISNSNIHAVIESSPTPATRNKRTSVIMDSNRANNRLSRKLSRSSKRLSFKPNMKRGSITTKLISTYAKLAEDDDWEYIEKETKRTSSDFATLIDEIFEHEKYEQIRKEKAELARKVAEAKRLEELEKKRQQEEEMRRVQEAERLEKERLLQQQEMDQEIELLKKDLTDLKAGVDGQNDTEFRSISAPMATERDLDINNGGVLRQRNYSLQTRPKSRLDPGLFFNKIDEDAINENVEQIISDREHSIVKAEQKRMQTEKVILETIRRSKFLGSSFNIHNELKASQEQVERMASVSSQKEPLPGNAIATAPLRIHSEANNKDATKISEIKVPQFTRKSRAFSDSNRRLSVLSMYSTRQSFSNLVDILKNTETPGEPLHVDTPPPSAGDSDAIFETVNEEAENTGNSSTEEKGYDAKAEPLLEPKQSLKTSYADRYSNQVDAEEDQIATTELPKLPPLSGKTNGLGIYQAPAKANSSQLSEEKTERTKSVTSQDDDNSVKPTPQYKSIIAGERSEDNVEVKSNKLVEEPVRRAPTPPQKQELSIPKQREDSNNNNNANRKKSSSSMSFFRKFSNNNEDSVDILYASVSQKQMYDGLQHLLRGWTKYGLKGVKSNPRNYSITGKLANDNILSLRSTVFEISVKQNSKSSCITVTKKSGSTKAVKRLSSEIEKVLQKEKVLLSN</sequence>
<feature type="compositionally biased region" description="Low complexity" evidence="14">
    <location>
        <begin position="1013"/>
        <end position="1027"/>
    </location>
</feature>